<dbReference type="PANTHER" id="PTHR31170">
    <property type="entry name" value="BNAC04G53230D PROTEIN"/>
    <property type="match status" value="1"/>
</dbReference>
<proteinExistence type="predicted"/>
<dbReference type="InterPro" id="IPR004158">
    <property type="entry name" value="DUF247_pln"/>
</dbReference>
<dbReference type="RefSeq" id="XP_035549667.1">
    <property type="nucleotide sequence ID" value="XM_035693774.1"/>
</dbReference>
<name>A0A6P9F4R9_JUGRE</name>
<reference evidence="3" key="1">
    <citation type="submission" date="2025-08" db="UniProtKB">
        <authorList>
            <consortium name="RefSeq"/>
        </authorList>
    </citation>
    <scope>IDENTIFICATION</scope>
    <source>
        <tissue evidence="3">Leaves</tissue>
    </source>
</reference>
<protein>
    <submittedName>
        <fullName evidence="3">UPF0481 protein At3g47200-like</fullName>
    </submittedName>
</protein>
<keyword evidence="1" id="KW-0472">Membrane</keyword>
<dbReference type="Pfam" id="PF03140">
    <property type="entry name" value="DUF247"/>
    <property type="match status" value="1"/>
</dbReference>
<dbReference type="PANTHER" id="PTHR31170:SF21">
    <property type="match status" value="1"/>
</dbReference>
<accession>A0A6P9F4R9</accession>
<keyword evidence="2" id="KW-1185">Reference proteome</keyword>
<dbReference type="AlphaFoldDB" id="A0A6P9F4R9"/>
<dbReference type="KEGG" id="jre:109012819"/>
<evidence type="ECO:0000313" key="3">
    <source>
        <dbReference type="RefSeq" id="XP_035549667.1"/>
    </source>
</evidence>
<sequence>MAPQKKRGKERICFMSESEESDLDDIETGVTETSSQSTCCIYRLPETLVEINDKKWFLPRVVSIGPYHRHEPRLEAIQKHKRHFHRLFLSRANKQKEDLMEIVRPLEAKAKGYYSEKIRFSNCTPEGKNPFLEMMILDGCFILELFRMLEKPRLPESNDPLTPVAWAVPHFYGDLLLLENQIPFFVLEKLFETSRKPHEKDSLSMLALRFFNKAMQKPAMEKLSKRSGKLSDDILHLLDLVRKTFITPDLDEPPKNEGKSGTPVIYCISKLLKAGIKIKLREADSFLAVKFKKGVIEMPKITLDYFMKSFLVNCRAFEQLQNRRSKHITVYAYFLDCLVNTAKDVEYLYERKIIDGYLGKNGEAVLFINKLGKENDVETDQFYLSKFFNDVNDHYKNTCNVQLTGFKHRYFNTPWSCISASAAFVLLVLTFLQTYYTIYAYVHPKVVRVLD</sequence>
<keyword evidence="1" id="KW-0812">Transmembrane</keyword>
<gene>
    <name evidence="3" type="primary">LOC109012819</name>
</gene>
<dbReference type="InParanoid" id="A0A6P9F4R9"/>
<feature type="transmembrane region" description="Helical" evidence="1">
    <location>
        <begin position="417"/>
        <end position="442"/>
    </location>
</feature>
<evidence type="ECO:0000313" key="2">
    <source>
        <dbReference type="Proteomes" id="UP000235220"/>
    </source>
</evidence>
<keyword evidence="1" id="KW-1133">Transmembrane helix</keyword>
<dbReference type="OrthoDB" id="10388647at2759"/>
<evidence type="ECO:0000256" key="1">
    <source>
        <dbReference type="SAM" id="Phobius"/>
    </source>
</evidence>
<dbReference type="GeneID" id="109012819"/>
<dbReference type="Proteomes" id="UP000235220">
    <property type="component" value="Chromosome 9"/>
</dbReference>
<organism evidence="2 3">
    <name type="scientific">Juglans regia</name>
    <name type="common">English walnut</name>
    <dbReference type="NCBI Taxonomy" id="51240"/>
    <lineage>
        <taxon>Eukaryota</taxon>
        <taxon>Viridiplantae</taxon>
        <taxon>Streptophyta</taxon>
        <taxon>Embryophyta</taxon>
        <taxon>Tracheophyta</taxon>
        <taxon>Spermatophyta</taxon>
        <taxon>Magnoliopsida</taxon>
        <taxon>eudicotyledons</taxon>
        <taxon>Gunneridae</taxon>
        <taxon>Pentapetalae</taxon>
        <taxon>rosids</taxon>
        <taxon>fabids</taxon>
        <taxon>Fagales</taxon>
        <taxon>Juglandaceae</taxon>
        <taxon>Juglans</taxon>
    </lineage>
</organism>